<dbReference type="EMBL" id="JACOPV010000008">
    <property type="protein sequence ID" value="MBM5458715.1"/>
    <property type="molecule type" value="Genomic_DNA"/>
</dbReference>
<name>A0ABS2BYM4_9PSED</name>
<evidence type="ECO:0000313" key="1">
    <source>
        <dbReference type="EMBL" id="MBM5458715.1"/>
    </source>
</evidence>
<gene>
    <name evidence="1" type="ORF">H8F21_14195</name>
</gene>
<dbReference type="Proteomes" id="UP000745663">
    <property type="component" value="Unassembled WGS sequence"/>
</dbReference>
<organism evidence="1 2">
    <name type="scientific">Pseudomonas arcuscaelestis</name>
    <dbReference type="NCBI Taxonomy" id="2710591"/>
    <lineage>
        <taxon>Bacteria</taxon>
        <taxon>Pseudomonadati</taxon>
        <taxon>Pseudomonadota</taxon>
        <taxon>Gammaproteobacteria</taxon>
        <taxon>Pseudomonadales</taxon>
        <taxon>Pseudomonadaceae</taxon>
        <taxon>Pseudomonas</taxon>
    </lineage>
</organism>
<sequence length="74" mass="8112">MAYFVIIYRVKGYTPADALRPDPYWGKKIFTANGEAVGTHDIEVVRALAGSSEWIPEGYELHSVADTDAIPSPS</sequence>
<evidence type="ECO:0000313" key="2">
    <source>
        <dbReference type="Proteomes" id="UP000745663"/>
    </source>
</evidence>
<reference evidence="1 2" key="1">
    <citation type="submission" date="2020-08" db="EMBL/GenBank/DDBJ databases">
        <title>Description of novel Pseudomonas species.</title>
        <authorList>
            <person name="Duman M."/>
            <person name="Mulet M."/>
            <person name="Altun S."/>
            <person name="Saticioglu I.B."/>
            <person name="Lalucat J."/>
            <person name="Garcia-Valdes E."/>
        </authorList>
    </citation>
    <scope>NUCLEOTIDE SEQUENCE [LARGE SCALE GENOMIC DNA]</scope>
    <source>
        <strain evidence="1 2">P66</strain>
    </source>
</reference>
<comment type="caution">
    <text evidence="1">The sequence shown here is derived from an EMBL/GenBank/DDBJ whole genome shotgun (WGS) entry which is preliminary data.</text>
</comment>
<proteinExistence type="predicted"/>
<protein>
    <submittedName>
        <fullName evidence="1">Uncharacterized protein</fullName>
    </submittedName>
</protein>
<accession>A0ABS2BYM4</accession>
<dbReference type="RefSeq" id="WP_203584654.1">
    <property type="nucleotide sequence ID" value="NZ_JACOPV010000008.1"/>
</dbReference>
<keyword evidence="2" id="KW-1185">Reference proteome</keyword>